<gene>
    <name evidence="1" type="ORF">E2C01_015803</name>
</gene>
<dbReference type="Proteomes" id="UP000324222">
    <property type="component" value="Unassembled WGS sequence"/>
</dbReference>
<proteinExistence type="predicted"/>
<name>A0A5B7DNS8_PORTR</name>
<evidence type="ECO:0000313" key="1">
    <source>
        <dbReference type="EMBL" id="MPC22777.1"/>
    </source>
</evidence>
<keyword evidence="2" id="KW-1185">Reference proteome</keyword>
<dbReference type="AlphaFoldDB" id="A0A5B7DNS8"/>
<comment type="caution">
    <text evidence="1">The sequence shown here is derived from an EMBL/GenBank/DDBJ whole genome shotgun (WGS) entry which is preliminary data.</text>
</comment>
<sequence length="117" mass="13557">MGAGLKRCRSLVNTPLPRYDLFPTSVPQYTSPSQTGARLCKYEGKEVFTVPFQTIQQTLPTLLTLPWRSGRRPSSMKKFEAKRDKFWANQELYYGYKAHEIQHKLPKYGNENMKPEG</sequence>
<dbReference type="EMBL" id="VSRR010001124">
    <property type="protein sequence ID" value="MPC22777.1"/>
    <property type="molecule type" value="Genomic_DNA"/>
</dbReference>
<accession>A0A5B7DNS8</accession>
<protein>
    <submittedName>
        <fullName evidence="1">Uncharacterized protein</fullName>
    </submittedName>
</protein>
<reference evidence="1 2" key="1">
    <citation type="submission" date="2019-05" db="EMBL/GenBank/DDBJ databases">
        <title>Another draft genome of Portunus trituberculatus and its Hox gene families provides insights of decapod evolution.</title>
        <authorList>
            <person name="Jeong J.-H."/>
            <person name="Song I."/>
            <person name="Kim S."/>
            <person name="Choi T."/>
            <person name="Kim D."/>
            <person name="Ryu S."/>
            <person name="Kim W."/>
        </authorList>
    </citation>
    <scope>NUCLEOTIDE SEQUENCE [LARGE SCALE GENOMIC DNA]</scope>
    <source>
        <tissue evidence="1">Muscle</tissue>
    </source>
</reference>
<evidence type="ECO:0000313" key="2">
    <source>
        <dbReference type="Proteomes" id="UP000324222"/>
    </source>
</evidence>
<organism evidence="1 2">
    <name type="scientific">Portunus trituberculatus</name>
    <name type="common">Swimming crab</name>
    <name type="synonym">Neptunus trituberculatus</name>
    <dbReference type="NCBI Taxonomy" id="210409"/>
    <lineage>
        <taxon>Eukaryota</taxon>
        <taxon>Metazoa</taxon>
        <taxon>Ecdysozoa</taxon>
        <taxon>Arthropoda</taxon>
        <taxon>Crustacea</taxon>
        <taxon>Multicrustacea</taxon>
        <taxon>Malacostraca</taxon>
        <taxon>Eumalacostraca</taxon>
        <taxon>Eucarida</taxon>
        <taxon>Decapoda</taxon>
        <taxon>Pleocyemata</taxon>
        <taxon>Brachyura</taxon>
        <taxon>Eubrachyura</taxon>
        <taxon>Portunoidea</taxon>
        <taxon>Portunidae</taxon>
        <taxon>Portuninae</taxon>
        <taxon>Portunus</taxon>
    </lineage>
</organism>